<keyword evidence="1" id="KW-0732">Signal</keyword>
<feature type="signal peptide" evidence="1">
    <location>
        <begin position="1"/>
        <end position="32"/>
    </location>
</feature>
<sequence>MRDQHRPAPMASIGCVALRLLLLSATVQNVAPLARTCLSKQTRRPASQQQLTKPCMPHQLATCTKSSAFLKRAMIRMDAQSYEQPSGNMSPEITLEQLTQLTSKSLRDSVLKLMRSSRTKDAQIPRTGTSDPVLGANNLPLPEAPLLSMVELCANGQVSRFQSTLTSMHRACKLSARDVRLLRSNAPVLAVREGFILFDFGVLKGILQHDRLTLLGSDRDEVTALGSEVEKRLALSRSTLEAFEVRRFSHQRSAACHPLTLYDCLRLGRVCMFVGMSVRLHSRCIAHSLLNVTSHEVKQSILVTAYPHMKR</sequence>
<reference evidence="2" key="1">
    <citation type="submission" date="2021-01" db="EMBL/GenBank/DDBJ databases">
        <authorList>
            <person name="Corre E."/>
            <person name="Pelletier E."/>
            <person name="Niang G."/>
            <person name="Scheremetjew M."/>
            <person name="Finn R."/>
            <person name="Kale V."/>
            <person name="Holt S."/>
            <person name="Cochrane G."/>
            <person name="Meng A."/>
            <person name="Brown T."/>
            <person name="Cohen L."/>
        </authorList>
    </citation>
    <scope>NUCLEOTIDE SEQUENCE</scope>
    <source>
        <strain evidence="2">CCMP645</strain>
    </source>
</reference>
<evidence type="ECO:0000256" key="1">
    <source>
        <dbReference type="SAM" id="SignalP"/>
    </source>
</evidence>
<gene>
    <name evidence="2" type="ORF">PCAR00345_LOCUS11789</name>
</gene>
<evidence type="ECO:0008006" key="3">
    <source>
        <dbReference type="Google" id="ProtNLM"/>
    </source>
</evidence>
<dbReference type="AlphaFoldDB" id="A0A7S4B9V6"/>
<evidence type="ECO:0000313" key="2">
    <source>
        <dbReference type="EMBL" id="CAE0759195.1"/>
    </source>
</evidence>
<organism evidence="2">
    <name type="scientific">Chrysotila carterae</name>
    <name type="common">Marine alga</name>
    <name type="synonym">Syracosphaera carterae</name>
    <dbReference type="NCBI Taxonomy" id="13221"/>
    <lineage>
        <taxon>Eukaryota</taxon>
        <taxon>Haptista</taxon>
        <taxon>Haptophyta</taxon>
        <taxon>Prymnesiophyceae</taxon>
        <taxon>Isochrysidales</taxon>
        <taxon>Isochrysidaceae</taxon>
        <taxon>Chrysotila</taxon>
    </lineage>
</organism>
<protein>
    <recommendedName>
        <fullName evidence="3">Protein-serine/threonine kinase</fullName>
    </recommendedName>
</protein>
<name>A0A7S4B9V6_CHRCT</name>
<feature type="chain" id="PRO_5030649282" description="Protein-serine/threonine kinase" evidence="1">
    <location>
        <begin position="33"/>
        <end position="311"/>
    </location>
</feature>
<dbReference type="EMBL" id="HBIZ01018832">
    <property type="protein sequence ID" value="CAE0759195.1"/>
    <property type="molecule type" value="Transcribed_RNA"/>
</dbReference>
<accession>A0A7S4B9V6</accession>
<proteinExistence type="predicted"/>